<accession>A0A5N5RH04</accession>
<dbReference type="EMBL" id="RQSP01000023">
    <property type="protein sequence ID" value="KAB5606547.1"/>
    <property type="molecule type" value="Genomic_DNA"/>
</dbReference>
<keyword evidence="2" id="KW-1133">Transmembrane helix</keyword>
<feature type="transmembrane region" description="Helical" evidence="2">
    <location>
        <begin position="24"/>
        <end position="44"/>
    </location>
</feature>
<reference evidence="3 4" key="1">
    <citation type="journal article" date="2019" name="Int. J. Syst. Evol. Microbiol.">
        <title>Bifidobacterium jacchi sp. nov., isolated from the faeces of a baby common marmoset (Callithrix jacchus).</title>
        <authorList>
            <person name="Modesto M."/>
            <person name="Watanabe K."/>
            <person name="Arita M."/>
            <person name="Satti M."/>
            <person name="Oki K."/>
            <person name="Sciavilla P."/>
            <person name="Patavino C."/>
            <person name="Camma C."/>
            <person name="Michelini S."/>
            <person name="Sgorbati B."/>
            <person name="Mattarelli P."/>
        </authorList>
    </citation>
    <scope>NUCLEOTIDE SEQUENCE [LARGE SCALE GENOMIC DNA]</scope>
    <source>
        <strain evidence="3 4">MRM 9.3</strain>
    </source>
</reference>
<organism evidence="3 4">
    <name type="scientific">Bifidobacterium jacchi</name>
    <dbReference type="NCBI Taxonomy" id="2490545"/>
    <lineage>
        <taxon>Bacteria</taxon>
        <taxon>Bacillati</taxon>
        <taxon>Actinomycetota</taxon>
        <taxon>Actinomycetes</taxon>
        <taxon>Bifidobacteriales</taxon>
        <taxon>Bifidobacteriaceae</taxon>
        <taxon>Bifidobacterium</taxon>
    </lineage>
</organism>
<sequence>MNDENRNDEQHTPSHATRARQRTCGFLAGVLTSAAASVMLPFTLGSPPCVCLVGVETGPADAISLIVMEPDVASGVDGFMDVLSRIGSHVRLTVTIDINVT</sequence>
<name>A0A5N5RH04_9BIFI</name>
<keyword evidence="2" id="KW-0472">Membrane</keyword>
<dbReference type="RefSeq" id="WP_151917080.1">
    <property type="nucleotide sequence ID" value="NZ_RQSP01000023.1"/>
</dbReference>
<gene>
    <name evidence="3" type="ORF">EHS19_07145</name>
</gene>
<evidence type="ECO:0000313" key="3">
    <source>
        <dbReference type="EMBL" id="KAB5606547.1"/>
    </source>
</evidence>
<evidence type="ECO:0000313" key="4">
    <source>
        <dbReference type="Proteomes" id="UP000326336"/>
    </source>
</evidence>
<feature type="compositionally biased region" description="Basic and acidic residues" evidence="1">
    <location>
        <begin position="1"/>
        <end position="12"/>
    </location>
</feature>
<dbReference type="Proteomes" id="UP000326336">
    <property type="component" value="Unassembled WGS sequence"/>
</dbReference>
<protein>
    <submittedName>
        <fullName evidence="3">Uncharacterized protein</fullName>
    </submittedName>
</protein>
<evidence type="ECO:0000256" key="2">
    <source>
        <dbReference type="SAM" id="Phobius"/>
    </source>
</evidence>
<dbReference type="AlphaFoldDB" id="A0A5N5RH04"/>
<feature type="region of interest" description="Disordered" evidence="1">
    <location>
        <begin position="1"/>
        <end position="20"/>
    </location>
</feature>
<keyword evidence="2" id="KW-0812">Transmembrane</keyword>
<evidence type="ECO:0000256" key="1">
    <source>
        <dbReference type="SAM" id="MobiDB-lite"/>
    </source>
</evidence>
<comment type="caution">
    <text evidence="3">The sequence shown here is derived from an EMBL/GenBank/DDBJ whole genome shotgun (WGS) entry which is preliminary data.</text>
</comment>
<keyword evidence="4" id="KW-1185">Reference proteome</keyword>
<proteinExistence type="predicted"/>